<keyword evidence="3 5" id="KW-0687">Ribonucleoprotein</keyword>
<dbReference type="NCBIfam" id="TIGR01031">
    <property type="entry name" value="rpmF_bact"/>
    <property type="match status" value="1"/>
</dbReference>
<dbReference type="InterPro" id="IPR044957">
    <property type="entry name" value="Ribosomal_bL32_bact"/>
</dbReference>
<evidence type="ECO:0000313" key="8">
    <source>
        <dbReference type="Proteomes" id="UP000229344"/>
    </source>
</evidence>
<comment type="caution">
    <text evidence="7">The sequence shown here is derived from an EMBL/GenBank/DDBJ whole genome shotgun (WGS) entry which is preliminary data.</text>
</comment>
<proteinExistence type="inferred from homology"/>
<dbReference type="PANTHER" id="PTHR35534">
    <property type="entry name" value="50S RIBOSOMAL PROTEIN L32"/>
    <property type="match status" value="1"/>
</dbReference>
<comment type="similarity">
    <text evidence="1 5">Belongs to the bacterial ribosomal protein bL32 family.</text>
</comment>
<dbReference type="SUPFAM" id="SSF57829">
    <property type="entry name" value="Zn-binding ribosomal proteins"/>
    <property type="match status" value="1"/>
</dbReference>
<dbReference type="Proteomes" id="UP000229344">
    <property type="component" value="Unassembled WGS sequence"/>
</dbReference>
<name>A0A2H0UED8_9BACT</name>
<gene>
    <name evidence="5 7" type="primary">rpmF</name>
    <name evidence="7" type="ORF">COU16_00850</name>
</gene>
<reference evidence="8" key="1">
    <citation type="submission" date="2017-09" db="EMBL/GenBank/DDBJ databases">
        <title>Depth-based differentiation of microbial function through sediment-hosted aquifers and enrichment of novel symbionts in the deep terrestrial subsurface.</title>
        <authorList>
            <person name="Probst A.J."/>
            <person name="Ladd B."/>
            <person name="Jarett J.K."/>
            <person name="Geller-Mcgrath D.E."/>
            <person name="Sieber C.M.K."/>
            <person name="Emerson J.B."/>
            <person name="Anantharaman K."/>
            <person name="Thomas B.C."/>
            <person name="Malmstrom R."/>
            <person name="Stieglmeier M."/>
            <person name="Klingl A."/>
            <person name="Woyke T."/>
            <person name="Ryan C.M."/>
            <person name="Banfield J.F."/>
        </authorList>
    </citation>
    <scope>NUCLEOTIDE SEQUENCE [LARGE SCALE GENOMIC DNA]</scope>
</reference>
<keyword evidence="2 5" id="KW-0689">Ribosomal protein</keyword>
<organism evidence="7 8">
    <name type="scientific">Candidatus Kaiserbacteria bacterium CG10_big_fil_rev_8_21_14_0_10_47_16</name>
    <dbReference type="NCBI Taxonomy" id="1974608"/>
    <lineage>
        <taxon>Bacteria</taxon>
        <taxon>Candidatus Kaiseribacteriota</taxon>
    </lineage>
</organism>
<feature type="region of interest" description="Disordered" evidence="6">
    <location>
        <begin position="68"/>
        <end position="116"/>
    </location>
</feature>
<evidence type="ECO:0000256" key="4">
    <source>
        <dbReference type="ARBA" id="ARBA00035178"/>
    </source>
</evidence>
<accession>A0A2H0UED8</accession>
<dbReference type="Pfam" id="PF01783">
    <property type="entry name" value="Ribosomal_L32p"/>
    <property type="match status" value="1"/>
</dbReference>
<feature type="compositionally biased region" description="Basic residues" evidence="6">
    <location>
        <begin position="104"/>
        <end position="116"/>
    </location>
</feature>
<dbReference type="InterPro" id="IPR002677">
    <property type="entry name" value="Ribosomal_bL32"/>
</dbReference>
<dbReference type="HAMAP" id="MF_00340">
    <property type="entry name" value="Ribosomal_bL32"/>
    <property type="match status" value="1"/>
</dbReference>
<evidence type="ECO:0000256" key="3">
    <source>
        <dbReference type="ARBA" id="ARBA00023274"/>
    </source>
</evidence>
<evidence type="ECO:0000256" key="2">
    <source>
        <dbReference type="ARBA" id="ARBA00022980"/>
    </source>
</evidence>
<evidence type="ECO:0000313" key="7">
    <source>
        <dbReference type="EMBL" id="PIR84720.1"/>
    </source>
</evidence>
<sequence length="116" mass="13228">MVIRMRHTRSHTKNRRSHHALKAVPLSVCSNCGAHHRPHHMCLDCGFYNGRQVMDLSTEKAKREARMQAKREMIKGEGSIPQPEKNEVSEPVAEDTTKTETKAKKTTKKKPAKKVE</sequence>
<dbReference type="AlphaFoldDB" id="A0A2H0UED8"/>
<dbReference type="InterPro" id="IPR011332">
    <property type="entry name" value="Ribosomal_zn-bd"/>
</dbReference>
<dbReference type="GO" id="GO:0003735">
    <property type="term" value="F:structural constituent of ribosome"/>
    <property type="evidence" value="ECO:0007669"/>
    <property type="project" value="InterPro"/>
</dbReference>
<dbReference type="GO" id="GO:0015934">
    <property type="term" value="C:large ribosomal subunit"/>
    <property type="evidence" value="ECO:0007669"/>
    <property type="project" value="InterPro"/>
</dbReference>
<evidence type="ECO:0000256" key="5">
    <source>
        <dbReference type="HAMAP-Rule" id="MF_00340"/>
    </source>
</evidence>
<dbReference type="EMBL" id="PFBI01000004">
    <property type="protein sequence ID" value="PIR84720.1"/>
    <property type="molecule type" value="Genomic_DNA"/>
</dbReference>
<evidence type="ECO:0000256" key="1">
    <source>
        <dbReference type="ARBA" id="ARBA00008560"/>
    </source>
</evidence>
<evidence type="ECO:0000256" key="6">
    <source>
        <dbReference type="SAM" id="MobiDB-lite"/>
    </source>
</evidence>
<dbReference type="GO" id="GO:0006412">
    <property type="term" value="P:translation"/>
    <property type="evidence" value="ECO:0007669"/>
    <property type="project" value="UniProtKB-UniRule"/>
</dbReference>
<protein>
    <recommendedName>
        <fullName evidence="4 5">Large ribosomal subunit protein bL32</fullName>
    </recommendedName>
</protein>
<dbReference type="PANTHER" id="PTHR35534:SF1">
    <property type="entry name" value="LARGE RIBOSOMAL SUBUNIT PROTEIN BL32"/>
    <property type="match status" value="1"/>
</dbReference>